<organism evidence="4 5">
    <name type="scientific">Myxococcus fulvus</name>
    <dbReference type="NCBI Taxonomy" id="33"/>
    <lineage>
        <taxon>Bacteria</taxon>
        <taxon>Pseudomonadati</taxon>
        <taxon>Myxococcota</taxon>
        <taxon>Myxococcia</taxon>
        <taxon>Myxococcales</taxon>
        <taxon>Cystobacterineae</taxon>
        <taxon>Myxococcaceae</taxon>
        <taxon>Myxococcus</taxon>
    </lineage>
</organism>
<dbReference type="PIRSF" id="PIRSF006386">
    <property type="entry name" value="HCCAis_GSTk"/>
    <property type="match status" value="1"/>
</dbReference>
<dbReference type="InterPro" id="IPR044087">
    <property type="entry name" value="NahD-like"/>
</dbReference>
<evidence type="ECO:0000256" key="1">
    <source>
        <dbReference type="PIRNR" id="PIRNR006386"/>
    </source>
</evidence>
<dbReference type="InterPro" id="IPR014440">
    <property type="entry name" value="HCCAis_GSTk"/>
</dbReference>
<dbReference type="GO" id="GO:1901170">
    <property type="term" value="P:naphthalene catabolic process"/>
    <property type="evidence" value="ECO:0007669"/>
    <property type="project" value="InterPro"/>
</dbReference>
<evidence type="ECO:0000256" key="2">
    <source>
        <dbReference type="PIRSR" id="PIRSR006386-1"/>
    </source>
</evidence>
<feature type="domain" description="DSBA-like thioredoxin" evidence="3">
    <location>
        <begin position="11"/>
        <end position="197"/>
    </location>
</feature>
<feature type="active site" description="Nucleophile" evidence="2">
    <location>
        <position position="17"/>
    </location>
</feature>
<dbReference type="STRING" id="1334629.MFUL124B02_34200"/>
<dbReference type="CDD" id="cd03022">
    <property type="entry name" value="DsbA_HCCA_Iso"/>
    <property type="match status" value="1"/>
</dbReference>
<gene>
    <name evidence="4" type="ORF">MFU01_13380</name>
</gene>
<dbReference type="EC" id="5.99.1.4" evidence="1"/>
<reference evidence="4 5" key="1">
    <citation type="submission" date="2019-07" db="EMBL/GenBank/DDBJ databases">
        <title>Whole genome shotgun sequence of Myxococcus fulvus NBRC 100333.</title>
        <authorList>
            <person name="Hosoyama A."/>
            <person name="Uohara A."/>
            <person name="Ohji S."/>
            <person name="Ichikawa N."/>
        </authorList>
    </citation>
    <scope>NUCLEOTIDE SEQUENCE [LARGE SCALE GENOMIC DNA]</scope>
    <source>
        <strain evidence="4 5">NBRC 100333</strain>
    </source>
</reference>
<evidence type="ECO:0000259" key="3">
    <source>
        <dbReference type="Pfam" id="PF01323"/>
    </source>
</evidence>
<comment type="caution">
    <text evidence="4">The sequence shown here is derived from an EMBL/GenBank/DDBJ whole genome shotgun (WGS) entry which is preliminary data.</text>
</comment>
<dbReference type="Proteomes" id="UP000321514">
    <property type="component" value="Unassembled WGS sequence"/>
</dbReference>
<evidence type="ECO:0000313" key="5">
    <source>
        <dbReference type="Proteomes" id="UP000321514"/>
    </source>
</evidence>
<evidence type="ECO:0000313" key="4">
    <source>
        <dbReference type="EMBL" id="GEN06301.1"/>
    </source>
</evidence>
<dbReference type="GO" id="GO:0004364">
    <property type="term" value="F:glutathione transferase activity"/>
    <property type="evidence" value="ECO:0007669"/>
    <property type="project" value="TreeGrafter"/>
</dbReference>
<dbReference type="InterPro" id="IPR051924">
    <property type="entry name" value="GST_Kappa/NadH"/>
</dbReference>
<dbReference type="PANTHER" id="PTHR42943:SF2">
    <property type="entry name" value="GLUTATHIONE S-TRANSFERASE KAPPA 1"/>
    <property type="match status" value="1"/>
</dbReference>
<dbReference type="SUPFAM" id="SSF52833">
    <property type="entry name" value="Thioredoxin-like"/>
    <property type="match status" value="1"/>
</dbReference>
<dbReference type="Gene3D" id="3.40.30.10">
    <property type="entry name" value="Glutaredoxin"/>
    <property type="match status" value="1"/>
</dbReference>
<sequence length="221" mass="23917">MRGMALPPLRFCFDYLSPYAYLAWTRMPAIAARHGRVLEPVPVLLAGVLNATGNIGPAEVPAKRGYIFKHTFRIAHELGVPFGPPPSHPFVPLLSLRVTAAVDDLEARARLVSALYAEAWGGGKGVESPEQVTVALRAAGLDAPALLEAAGRQDIKDRLRRNTEEAVASGAFGVPTVFVGDELFFGVDSLGHLERFLEGKDPLKGVDLERWRSLPATASRR</sequence>
<dbReference type="InterPro" id="IPR036249">
    <property type="entry name" value="Thioredoxin-like_sf"/>
</dbReference>
<dbReference type="PANTHER" id="PTHR42943">
    <property type="entry name" value="GLUTATHIONE S-TRANSFERASE KAPPA"/>
    <property type="match status" value="1"/>
</dbReference>
<dbReference type="GO" id="GO:0018845">
    <property type="term" value="F:2-hydroxychromene-2-carboxylate isomerase activity"/>
    <property type="evidence" value="ECO:0007669"/>
    <property type="project" value="UniProtKB-UniRule"/>
</dbReference>
<dbReference type="Pfam" id="PF01323">
    <property type="entry name" value="DSBA"/>
    <property type="match status" value="1"/>
</dbReference>
<accession>A0A511SWM3</accession>
<protein>
    <recommendedName>
        <fullName evidence="1">2-hydroxychromene-2-carboxylate isomerase</fullName>
        <ecNumber evidence="1">5.99.1.4</ecNumber>
    </recommendedName>
</protein>
<dbReference type="InterPro" id="IPR001853">
    <property type="entry name" value="DSBA-like_thioredoxin_dom"/>
</dbReference>
<comment type="similarity">
    <text evidence="1">Belongs to the GST superfamily. NadH family.</text>
</comment>
<dbReference type="AlphaFoldDB" id="A0A511SWM3"/>
<dbReference type="GO" id="GO:0006749">
    <property type="term" value="P:glutathione metabolic process"/>
    <property type="evidence" value="ECO:0007669"/>
    <property type="project" value="TreeGrafter"/>
</dbReference>
<comment type="catalytic activity">
    <reaction evidence="1">
        <text>2-hydroxychromene-2-carboxylate = (3E)-4-(2-hydroxyphenyl)-2-oxobut-3-enoate</text>
        <dbReference type="Rhea" id="RHEA:27401"/>
        <dbReference type="ChEBI" id="CHEBI:59350"/>
        <dbReference type="ChEBI" id="CHEBI:59353"/>
        <dbReference type="EC" id="5.99.1.4"/>
    </reaction>
</comment>
<dbReference type="GO" id="GO:0004602">
    <property type="term" value="F:glutathione peroxidase activity"/>
    <property type="evidence" value="ECO:0007669"/>
    <property type="project" value="TreeGrafter"/>
</dbReference>
<name>A0A511SWM3_MYXFU</name>
<dbReference type="EMBL" id="BJXR01000014">
    <property type="protein sequence ID" value="GEN06301.1"/>
    <property type="molecule type" value="Genomic_DNA"/>
</dbReference>
<proteinExistence type="inferred from homology"/>
<keyword evidence="1 4" id="KW-0413">Isomerase</keyword>